<evidence type="ECO:0000313" key="2">
    <source>
        <dbReference type="EMBL" id="CCG01572.1"/>
    </source>
</evidence>
<evidence type="ECO:0000313" key="3">
    <source>
        <dbReference type="Proteomes" id="UP000007517"/>
    </source>
</evidence>
<name>H6RQP5_BLASD</name>
<organism evidence="2 3">
    <name type="scientific">Blastococcus saxobsidens (strain DD2)</name>
    <dbReference type="NCBI Taxonomy" id="1146883"/>
    <lineage>
        <taxon>Bacteria</taxon>
        <taxon>Bacillati</taxon>
        <taxon>Actinomycetota</taxon>
        <taxon>Actinomycetes</taxon>
        <taxon>Geodermatophilales</taxon>
        <taxon>Geodermatophilaceae</taxon>
        <taxon>Blastococcus</taxon>
    </lineage>
</organism>
<sequence>MVSKRSRIAVSLAPARRHHCRSKPSISCSRRDRPTVLTCADISPDPSARGGETAGAGSLFMGRPSPGVLGSRVSPALEHDRSAAHRRFRPRAAAGPRRRVRG</sequence>
<proteinExistence type="predicted"/>
<feature type="region of interest" description="Disordered" evidence="1">
    <location>
        <begin position="39"/>
        <end position="102"/>
    </location>
</feature>
<feature type="compositionally biased region" description="Basic residues" evidence="1">
    <location>
        <begin position="84"/>
        <end position="102"/>
    </location>
</feature>
<protein>
    <submittedName>
        <fullName evidence="2">Uncharacterized protein</fullName>
    </submittedName>
</protein>
<dbReference type="KEGG" id="bsd:BLASA_0616"/>
<accession>H6RQP5</accession>
<gene>
    <name evidence="2" type="ordered locus">BLASA_0616</name>
</gene>
<dbReference type="AlphaFoldDB" id="H6RQP5"/>
<dbReference type="Proteomes" id="UP000007517">
    <property type="component" value="Chromosome"/>
</dbReference>
<keyword evidence="3" id="KW-1185">Reference proteome</keyword>
<evidence type="ECO:0000256" key="1">
    <source>
        <dbReference type="SAM" id="MobiDB-lite"/>
    </source>
</evidence>
<dbReference type="HOGENOM" id="CLU_2271958_0_0_11"/>
<reference evidence="2 3" key="1">
    <citation type="journal article" date="2012" name="J. Bacteriol.">
        <title>Genome Sequence of Blastococcus saxobsidens DD2, a Stone-Inhabiting Bacterium.</title>
        <authorList>
            <person name="Chouaia B."/>
            <person name="Crotti E."/>
            <person name="Brusetti L."/>
            <person name="Daffonchio D."/>
            <person name="Essoussi I."/>
            <person name="Nouioui I."/>
            <person name="Sbissi I."/>
            <person name="Ghodhbane-Gtari F."/>
            <person name="Gtari M."/>
            <person name="Vacherie B."/>
            <person name="Barbe V."/>
            <person name="Medigue C."/>
            <person name="Gury J."/>
            <person name="Pujic P."/>
            <person name="Normand P."/>
        </authorList>
    </citation>
    <scope>NUCLEOTIDE SEQUENCE [LARGE SCALE GENOMIC DNA]</scope>
    <source>
        <strain evidence="2 3">DD2</strain>
    </source>
</reference>
<reference evidence="3" key="2">
    <citation type="submission" date="2012-02" db="EMBL/GenBank/DDBJ databases">
        <title>Complete genome sequence of Blastococcus saxobsidens strain DD2.</title>
        <authorList>
            <person name="Genoscope."/>
        </authorList>
    </citation>
    <scope>NUCLEOTIDE SEQUENCE [LARGE SCALE GENOMIC DNA]</scope>
    <source>
        <strain evidence="3">DD2</strain>
    </source>
</reference>
<dbReference type="EMBL" id="FO117623">
    <property type="protein sequence ID" value="CCG01572.1"/>
    <property type="molecule type" value="Genomic_DNA"/>
</dbReference>